<dbReference type="EMBL" id="JABVXQ010000014">
    <property type="protein sequence ID" value="KAF6078102.1"/>
    <property type="molecule type" value="Genomic_DNA"/>
</dbReference>
<dbReference type="GO" id="GO:0005576">
    <property type="term" value="C:extracellular region"/>
    <property type="evidence" value="ECO:0007669"/>
    <property type="project" value="UniProtKB-SubCell"/>
</dbReference>
<comment type="subcellular location">
    <subcellularLocation>
        <location evidence="1">Secreted</location>
    </subcellularLocation>
</comment>
<evidence type="ECO:0000256" key="3">
    <source>
        <dbReference type="SAM" id="SignalP"/>
    </source>
</evidence>
<accession>A0A7E6CP10</accession>
<evidence type="ECO:0000313" key="6">
    <source>
        <dbReference type="Proteomes" id="UP000664940"/>
    </source>
</evidence>
<evidence type="ECO:0000256" key="2">
    <source>
        <dbReference type="ARBA" id="ARBA00022525"/>
    </source>
</evidence>
<evidence type="ECO:0000256" key="1">
    <source>
        <dbReference type="ARBA" id="ARBA00004613"/>
    </source>
</evidence>
<evidence type="ECO:0000313" key="7">
    <source>
        <dbReference type="RefSeq" id="XP_035868685.1"/>
    </source>
</evidence>
<evidence type="ECO:0000313" key="5">
    <source>
        <dbReference type="Proteomes" id="UP000504628"/>
    </source>
</evidence>
<dbReference type="CDD" id="cd23572">
    <property type="entry name" value="TFP_LU_ECD_PINLYP_rpt2"/>
    <property type="match status" value="1"/>
</dbReference>
<keyword evidence="5" id="KW-1185">Reference proteome</keyword>
<keyword evidence="2" id="KW-0964">Secreted</keyword>
<dbReference type="Proteomes" id="UP000664940">
    <property type="component" value="Unassembled WGS sequence"/>
</dbReference>
<dbReference type="Proteomes" id="UP000504628">
    <property type="component" value="Chromosome 12"/>
</dbReference>
<name>A0A7E6CP10_9CHIR</name>
<dbReference type="PANTHER" id="PTHR20914:SF9">
    <property type="entry name" value="COILED, ISOFORM A"/>
    <property type="match status" value="1"/>
</dbReference>
<reference evidence="7" key="2">
    <citation type="submission" date="2025-04" db="UniProtKB">
        <authorList>
            <consortium name="RefSeq"/>
        </authorList>
    </citation>
    <scope>IDENTIFICATION</scope>
    <source>
        <tissue evidence="7">Muscle</tissue>
    </source>
</reference>
<feature type="signal peptide" evidence="3">
    <location>
        <begin position="1"/>
        <end position="20"/>
    </location>
</feature>
<dbReference type="SUPFAM" id="SSF57302">
    <property type="entry name" value="Snake toxin-like"/>
    <property type="match status" value="1"/>
</dbReference>
<sequence length="425" mass="45018">MLRLLPTLVLLGALATSALATSAGTSKTCPSCSVLGQCREITCPSTQDSCLFSQMQLENGMLIKNGSCVAPEKCQGRNYALTYTPHFSLWVSTSCCDNNCSQVAQPEQRPDTQPNGVKCPYCSGKDLDLCDTLSVMNCTGSQKVCVTLAGTWDGAGPQILRGCATPEVCDLQVNTTLGPEASGFYLTSPPECNNEAPPPTTRGPHATLTHAKAKVTTCFTCSNSSHCETFSCPADKNYCLQTEGFLALAEGNHMAWRNGSCVASKDCKSDSLISALTYSNSFGFWINTTCCHGDCQKPTLLAALPVSRTLSKFLCPTCADSYLGLCNSSLYMQCPLGETECIQLDVASEQDSAGLGNIRVRGCGSRDLCGTQTGTEGLWALFGHRLTGHFKCNSTLRIVINSGAAPGLHFALPVLVAALLTVALS</sequence>
<dbReference type="InterPro" id="IPR045860">
    <property type="entry name" value="Snake_toxin-like_sf"/>
</dbReference>
<dbReference type="PANTHER" id="PTHR20914">
    <property type="entry name" value="LY6/PLAUR DOMAIN-CONTAINING PROTEIN 8"/>
    <property type="match status" value="1"/>
</dbReference>
<dbReference type="GeneID" id="118497663"/>
<reference evidence="4 6" key="1">
    <citation type="journal article" date="2020" name="Nature">
        <title>Six reference-quality genomes reveal evolution of bat adaptations.</title>
        <authorList>
            <person name="Jebb D."/>
            <person name="Huang Z."/>
            <person name="Pippel M."/>
            <person name="Hughes G.M."/>
            <person name="Lavrichenko K."/>
            <person name="Devanna P."/>
            <person name="Winkler S."/>
            <person name="Jermiin L.S."/>
            <person name="Skirmuntt E.C."/>
            <person name="Katzourakis A."/>
            <person name="Burkitt-Gray L."/>
            <person name="Ray D.A."/>
            <person name="Sullivan K.A.M."/>
            <person name="Roscito J.G."/>
            <person name="Kirilenko B.M."/>
            <person name="Davalos L.M."/>
            <person name="Corthals A.P."/>
            <person name="Power M.L."/>
            <person name="Jones G."/>
            <person name="Ransome R.D."/>
            <person name="Dechmann D.K.N."/>
            <person name="Locatelli A.G."/>
            <person name="Puechmaille S.J."/>
            <person name="Fedrigo O."/>
            <person name="Jarvis E.D."/>
            <person name="Hiller M."/>
            <person name="Vernes S.C."/>
            <person name="Myers E.W."/>
            <person name="Teeling E.C."/>
        </authorList>
    </citation>
    <scope>NUCLEOTIDE SEQUENCE [LARGE SCALE GENOMIC DNA]</scope>
    <source>
        <strain evidence="4">Bat1K_MPI-CBG_1</strain>
    </source>
</reference>
<dbReference type="OrthoDB" id="9798177at2759"/>
<keyword evidence="3" id="KW-0732">Signal</keyword>
<protein>
    <submittedName>
        <fullName evidence="7">Uncharacterized protein LOC118497663</fullName>
    </submittedName>
</protein>
<organism evidence="5 7">
    <name type="scientific">Phyllostomus discolor</name>
    <name type="common">pale spear-nosed bat</name>
    <dbReference type="NCBI Taxonomy" id="89673"/>
    <lineage>
        <taxon>Eukaryota</taxon>
        <taxon>Metazoa</taxon>
        <taxon>Chordata</taxon>
        <taxon>Craniata</taxon>
        <taxon>Vertebrata</taxon>
        <taxon>Euteleostomi</taxon>
        <taxon>Mammalia</taxon>
        <taxon>Eutheria</taxon>
        <taxon>Laurasiatheria</taxon>
        <taxon>Chiroptera</taxon>
        <taxon>Yangochiroptera</taxon>
        <taxon>Phyllostomidae</taxon>
        <taxon>Phyllostominae</taxon>
        <taxon>Phyllostomus</taxon>
    </lineage>
</organism>
<dbReference type="AlphaFoldDB" id="A0A7E6CP10"/>
<gene>
    <name evidence="7" type="primary">LOC118497663</name>
    <name evidence="4" type="ORF">HJG60_009024</name>
</gene>
<dbReference type="InterPro" id="IPR050918">
    <property type="entry name" value="CNF-like_PLA2_Inhibitor"/>
</dbReference>
<proteinExistence type="predicted"/>
<feature type="chain" id="PRO_5044656784" evidence="3">
    <location>
        <begin position="21"/>
        <end position="425"/>
    </location>
</feature>
<dbReference type="RefSeq" id="XP_035868685.1">
    <property type="nucleotide sequence ID" value="XM_036012792.1"/>
</dbReference>
<evidence type="ECO:0000313" key="4">
    <source>
        <dbReference type="EMBL" id="KAF6078102.1"/>
    </source>
</evidence>
<dbReference type="KEGG" id="pdic:118497663"/>